<evidence type="ECO:0000256" key="1">
    <source>
        <dbReference type="SAM" id="MobiDB-lite"/>
    </source>
</evidence>
<proteinExistence type="predicted"/>
<evidence type="ECO:0000313" key="2">
    <source>
        <dbReference type="EMBL" id="MDH2394176.1"/>
    </source>
</evidence>
<feature type="compositionally biased region" description="Low complexity" evidence="1">
    <location>
        <begin position="180"/>
        <end position="198"/>
    </location>
</feature>
<feature type="region of interest" description="Disordered" evidence="1">
    <location>
        <begin position="148"/>
        <end position="198"/>
    </location>
</feature>
<dbReference type="Proteomes" id="UP001223144">
    <property type="component" value="Unassembled WGS sequence"/>
</dbReference>
<feature type="non-terminal residue" evidence="2">
    <location>
        <position position="198"/>
    </location>
</feature>
<feature type="non-terminal residue" evidence="2">
    <location>
        <position position="1"/>
    </location>
</feature>
<name>A0ABT6HZP3_9ACTN</name>
<evidence type="ECO:0000313" key="3">
    <source>
        <dbReference type="Proteomes" id="UP001223144"/>
    </source>
</evidence>
<dbReference type="EMBL" id="JARWBG010000136">
    <property type="protein sequence ID" value="MDH2394176.1"/>
    <property type="molecule type" value="Genomic_DNA"/>
</dbReference>
<sequence length="198" mass="18731">ARGARCAPAGAAREFGARAAGGGKLPSPVVGAKGAGLVTGGGVLRTAAGPGAERAAQTAAAVPALLAEGVLTVAALTALGALLGAAAGSEEVLPRTRLGLRAGRLPTLALTLRMPGLRLETAGGETAALGGAALRAVLPVAALGRAVTSGQRRTRGRARAQASAPTGTGARESLTGSSGAAGAAGRTAAEAGPAAARR</sequence>
<comment type="caution">
    <text evidence="2">The sequence shown here is derived from an EMBL/GenBank/DDBJ whole genome shotgun (WGS) entry which is preliminary data.</text>
</comment>
<accession>A0ABT6HZP3</accession>
<reference evidence="2 3" key="1">
    <citation type="submission" date="2023-04" db="EMBL/GenBank/DDBJ databases">
        <title>Streptomyces chengmaiensis sp. nov. isolated from the stem of mangrove plant in Hainan.</title>
        <authorList>
            <person name="Huang X."/>
            <person name="Zhou S."/>
            <person name="Chu X."/>
            <person name="Xie Y."/>
            <person name="Lin Y."/>
        </authorList>
    </citation>
    <scope>NUCLEOTIDE SEQUENCE [LARGE SCALE GENOMIC DNA]</scope>
    <source>
        <strain evidence="2 3">HNM0663</strain>
    </source>
</reference>
<keyword evidence="3" id="KW-1185">Reference proteome</keyword>
<organism evidence="2 3">
    <name type="scientific">Streptomyces chengmaiensis</name>
    <dbReference type="NCBI Taxonomy" id="3040919"/>
    <lineage>
        <taxon>Bacteria</taxon>
        <taxon>Bacillati</taxon>
        <taxon>Actinomycetota</taxon>
        <taxon>Actinomycetes</taxon>
        <taxon>Kitasatosporales</taxon>
        <taxon>Streptomycetaceae</taxon>
        <taxon>Streptomyces</taxon>
    </lineage>
</organism>
<protein>
    <submittedName>
        <fullName evidence="2">Uncharacterized protein</fullName>
    </submittedName>
</protein>
<gene>
    <name evidence="2" type="ORF">QCN29_36730</name>
</gene>